<dbReference type="InterPro" id="IPR000702">
    <property type="entry name" value="Ribosomal_uL6-like"/>
</dbReference>
<dbReference type="GeneID" id="19318019"/>
<accession>A0A061H832</accession>
<dbReference type="GO" id="GO:0006412">
    <property type="term" value="P:translation"/>
    <property type="evidence" value="ECO:0007669"/>
    <property type="project" value="InterPro"/>
</dbReference>
<reference evidence="6 7" key="1">
    <citation type="journal article" date="2013" name="Plant Cell">
        <title>The transition from a phytopathogenic smut ancestor to an anamorphic biocontrol agent deciphered by comparative whole-genome analysis.</title>
        <authorList>
            <person name="Lefebvre F."/>
            <person name="Joly D.L."/>
            <person name="Labbe C."/>
            <person name="Teichmann B."/>
            <person name="Linning R."/>
            <person name="Belzile F."/>
            <person name="Bakkeren G."/>
            <person name="Belanger R.R."/>
        </authorList>
    </citation>
    <scope>NUCLEOTIDE SEQUENCE [LARGE SCALE GENOMIC DNA]</scope>
    <source>
        <strain evidence="6 7">PF-1</strain>
    </source>
</reference>
<dbReference type="GO" id="GO:0019843">
    <property type="term" value="F:rRNA binding"/>
    <property type="evidence" value="ECO:0007669"/>
    <property type="project" value="InterPro"/>
</dbReference>
<dbReference type="PROSITE" id="PS00525">
    <property type="entry name" value="RIBOSOMAL_L6_1"/>
    <property type="match status" value="1"/>
</dbReference>
<evidence type="ECO:0000256" key="3">
    <source>
        <dbReference type="ARBA" id="ARBA00023274"/>
    </source>
</evidence>
<feature type="region of interest" description="Disordered" evidence="4">
    <location>
        <begin position="1"/>
        <end position="32"/>
    </location>
</feature>
<dbReference type="InterPro" id="IPR020040">
    <property type="entry name" value="Ribosomal_uL6_a/b-dom"/>
</dbReference>
<dbReference type="GO" id="GO:0005762">
    <property type="term" value="C:mitochondrial large ribosomal subunit"/>
    <property type="evidence" value="ECO:0007669"/>
    <property type="project" value="TreeGrafter"/>
</dbReference>
<dbReference type="HOGENOM" id="CLU_065464_1_0_1"/>
<dbReference type="AlphaFoldDB" id="A0A061H832"/>
<protein>
    <recommendedName>
        <fullName evidence="5">Large ribosomal subunit protein uL6 alpha-beta domain-containing protein</fullName>
    </recommendedName>
</protein>
<dbReference type="RefSeq" id="XP_007879626.1">
    <property type="nucleotide sequence ID" value="XM_007881435.1"/>
</dbReference>
<dbReference type="PANTHER" id="PTHR11655:SF14">
    <property type="entry name" value="LARGE RIBOSOMAL SUBUNIT PROTEIN UL6M"/>
    <property type="match status" value="1"/>
</dbReference>
<keyword evidence="3" id="KW-0687">Ribonucleoprotein</keyword>
<dbReference type="Gene3D" id="3.90.930.12">
    <property type="entry name" value="Ribosomal protein L6, alpha-beta domain"/>
    <property type="match status" value="2"/>
</dbReference>
<gene>
    <name evidence="6" type="ORF">PFL1_03912</name>
</gene>
<dbReference type="KEGG" id="pfp:PFL1_03912"/>
<proteinExistence type="inferred from homology"/>
<evidence type="ECO:0000256" key="1">
    <source>
        <dbReference type="ARBA" id="ARBA00009356"/>
    </source>
</evidence>
<keyword evidence="2" id="KW-0689">Ribosomal protein</keyword>
<evidence type="ECO:0000256" key="4">
    <source>
        <dbReference type="SAM" id="MobiDB-lite"/>
    </source>
</evidence>
<organism evidence="6 7">
    <name type="scientific">Pseudozyma flocculosa PF-1</name>
    <dbReference type="NCBI Taxonomy" id="1277687"/>
    <lineage>
        <taxon>Eukaryota</taxon>
        <taxon>Fungi</taxon>
        <taxon>Dikarya</taxon>
        <taxon>Basidiomycota</taxon>
        <taxon>Ustilaginomycotina</taxon>
        <taxon>Ustilaginomycetes</taxon>
        <taxon>Ustilaginales</taxon>
        <taxon>Ustilaginaceae</taxon>
        <taxon>Pseudozyma</taxon>
    </lineage>
</organism>
<dbReference type="OrthoDB" id="540873at2759"/>
<dbReference type="InterPro" id="IPR036789">
    <property type="entry name" value="Ribosomal_uL6-like_a/b-dom_sf"/>
</dbReference>
<evidence type="ECO:0000313" key="7">
    <source>
        <dbReference type="Proteomes" id="UP000053664"/>
    </source>
</evidence>
<sequence>MAFSSPSGSRGLQRAASTMLTASSRVATSSAPAHPAMLGHSVRHSHVGSAPLYMPTSTTLEILPFPPHPNPSRPLSTSLRYAKTAVIRGPQGETVVPLQDCIDLDLEAPKAASADAATSTSGEDAEPTKLTLRVKDADVKAQRSFWGLTRALLANAITGVSEGHSVALRLVGVGYRASVEPDPLPRTSKLQSALSSGRTFFLNDAQKAWEIERLRRNEEAAAKAGPRMRLNIRLGYSHPVLLAVPYGITASTPQPNRILLRGADKEQLGLFASQIRSWRKPEPYKGKGVFVGDETIRLRTPKKK</sequence>
<evidence type="ECO:0000256" key="2">
    <source>
        <dbReference type="ARBA" id="ARBA00022980"/>
    </source>
</evidence>
<evidence type="ECO:0000313" key="6">
    <source>
        <dbReference type="EMBL" id="EPQ28609.1"/>
    </source>
</evidence>
<dbReference type="PANTHER" id="PTHR11655">
    <property type="entry name" value="60S/50S RIBOSOMAL PROTEIN L6/L9"/>
    <property type="match status" value="1"/>
</dbReference>
<dbReference type="Proteomes" id="UP000053664">
    <property type="component" value="Unassembled WGS sequence"/>
</dbReference>
<name>A0A061H832_9BASI</name>
<dbReference type="SUPFAM" id="SSF56053">
    <property type="entry name" value="Ribosomal protein L6"/>
    <property type="match status" value="1"/>
</dbReference>
<dbReference type="eggNOG" id="KOG3254">
    <property type="taxonomic scope" value="Eukaryota"/>
</dbReference>
<comment type="similarity">
    <text evidence="1">Belongs to the universal ribosomal protein uL6 family.</text>
</comment>
<feature type="domain" description="Large ribosomal subunit protein uL6 alpha-beta" evidence="5">
    <location>
        <begin position="231"/>
        <end position="289"/>
    </location>
</feature>
<evidence type="ECO:0000259" key="5">
    <source>
        <dbReference type="Pfam" id="PF00347"/>
    </source>
</evidence>
<dbReference type="InterPro" id="IPR002358">
    <property type="entry name" value="Ribosomal_uL6_CS"/>
</dbReference>
<dbReference type="GO" id="GO:0003735">
    <property type="term" value="F:structural constituent of ribosome"/>
    <property type="evidence" value="ECO:0007669"/>
    <property type="project" value="InterPro"/>
</dbReference>
<feature type="compositionally biased region" description="Polar residues" evidence="4">
    <location>
        <begin position="1"/>
        <end position="31"/>
    </location>
</feature>
<dbReference type="EMBL" id="KE361634">
    <property type="protein sequence ID" value="EPQ28609.1"/>
    <property type="molecule type" value="Genomic_DNA"/>
</dbReference>
<dbReference type="Pfam" id="PF00347">
    <property type="entry name" value="Ribosomal_L6"/>
    <property type="match status" value="1"/>
</dbReference>